<dbReference type="Pfam" id="PF04762">
    <property type="entry name" value="Beta-prop_ELP1_1st"/>
    <property type="match status" value="1"/>
</dbReference>
<dbReference type="InterPro" id="IPR056169">
    <property type="entry name" value="HB_ELP1"/>
</dbReference>
<feature type="region of interest" description="Disordered" evidence="8">
    <location>
        <begin position="304"/>
        <end position="352"/>
    </location>
</feature>
<keyword evidence="5" id="KW-0963">Cytoplasm</keyword>
<dbReference type="Pfam" id="PF23878">
    <property type="entry name" value="TPR_ELP1"/>
    <property type="match status" value="1"/>
</dbReference>
<dbReference type="Pfam" id="PF23925">
    <property type="entry name" value="A-sol_ELP1"/>
    <property type="match status" value="1"/>
</dbReference>
<dbReference type="InterPro" id="IPR056164">
    <property type="entry name" value="Beta-prop_ELP1_1st"/>
</dbReference>
<dbReference type="PANTHER" id="PTHR12747">
    <property type="entry name" value="ELONGATOR COMPLEX PROTEIN 1"/>
    <property type="match status" value="1"/>
</dbReference>
<feature type="compositionally biased region" description="Basic and acidic residues" evidence="8">
    <location>
        <begin position="321"/>
        <end position="350"/>
    </location>
</feature>
<dbReference type="InterPro" id="IPR006849">
    <property type="entry name" value="Elp1"/>
</dbReference>
<feature type="domain" description="ELP1 TPR" evidence="11">
    <location>
        <begin position="1331"/>
        <end position="1493"/>
    </location>
</feature>
<dbReference type="InterPro" id="IPR015943">
    <property type="entry name" value="WD40/YVTN_repeat-like_dom_sf"/>
</dbReference>
<organism evidence="14 15">
    <name type="scientific">Holothuria leucospilota</name>
    <name type="common">Black long sea cucumber</name>
    <name type="synonym">Mertensiothuria leucospilota</name>
    <dbReference type="NCBI Taxonomy" id="206669"/>
    <lineage>
        <taxon>Eukaryota</taxon>
        <taxon>Metazoa</taxon>
        <taxon>Echinodermata</taxon>
        <taxon>Eleutherozoa</taxon>
        <taxon>Echinozoa</taxon>
        <taxon>Holothuroidea</taxon>
        <taxon>Aspidochirotacea</taxon>
        <taxon>Aspidochirotida</taxon>
        <taxon>Holothuriidae</taxon>
        <taxon>Holothuria</taxon>
    </lineage>
</organism>
<dbReference type="InterPro" id="IPR056167">
    <property type="entry name" value="A-sol_ELP1"/>
</dbReference>
<comment type="caution">
    <text evidence="14">The sequence shown here is derived from an EMBL/GenBank/DDBJ whole genome shotgun (WGS) entry which is preliminary data.</text>
</comment>
<sequence length="1723" mass="195552">MIRHRCPHRPKAPRPTGPCTISEYTEKYPAHSLNGMRKSLKPAQETVRGSGPLSDQTTNRMDYIPHEVSRIQVKQPEQYQKVPGDMDLLTSYIRDYPEKKAPPVKSFRDFSQHVPAGEFKGVPTYTTDYRKWSLPVRDNGQVHHTYVPPSAPFEGTSTFSRDYQPKRVPVRESLKPSENTHISSAPLDDKTSHRVDYVPHAAQPRYVHQYAPYQKNRAPFEGLTTFQKDYTGKRASLPKSFKPDQIPMHSDQPFNDETTFRRDFQKWQSRPPPPRVQQAWVQPQGAMDLSTTSGLAFPAHRVQPVKPSGPVQRSHSAEAPFDDRTNYKQDFRKWDSRPERRGDPTQKLYERSNIPFEGNTDYRTQFVPKHAQVPRSFAPDNSPKLSSDPFDDRTMYNIDYIPKEAPPCPAISLPTHGYRFQKIDSRGHEIWRNKNNMKNLELLSQKITSPNLQHSHSICVDVDTDRVYAASDKAVCSLNSDSQEVEWQLTLDKEYLPNDEDKILKIEHLPDIQSVCLATSKGDVLLYNTIDQELECVGTVDSGLTNICWSPDQELLVLTTGASTVILMTREFEPVTEAALHSEEFGEQTPVNVGWGKKETQFHGTAGKQAAKQTAVKAGEALPWDDKLVRISWRGFRQLRIWNRECILQCTSEEVNGLEQALDWKPSGSLIVSSQRLPNRHDIVFFEKNGLRHGEFSLPFKQSEVKVVEVFWNLDSTILAVWLEDLLKEGEEGTESKLNSYVQLWTVNNYHWYLKQSLHFGPNERVTAVCWDPEPANRLHLICTDGSYLQYTWRLSTHTSHGMTQNDHGWAAVIDGCEVLVTPFRHMVVPPPMSAFTIQLPSFVNQVVWGSSENSNDLAIIMFNYQVAIYRNVTDSSTVDSSIQLKACGGDGFKVRSPLLSLQGIYSLVTEDGKMFHPKYPAVWHHFTWQTCGTLLAVAYTSDNTQSMLMSLKVPSVGSDEKQLSVSSSKSITGQIISVAVHPESCKVALQLCDGEVVNSDGEHITKLPFTCIQIAYCTMQNKDVILGMTDRYRFYLNNSELASDVTSFVVHSEFLLLTTHSHTCKCVRLDQDPDDVSTITSSSIDENVRRVERGSKIVLAVADDTKVILQMPRGNLETIHPRALVLSKVKKFLDALDYGKAFDLVRRHRISMNILYDHNPKVFLEKIDRFVFGLETAGNINLFVADLKDEDTTQTMYCKSYLVERKTEKRNGSDKIDSVCDALHLALERVDESKYFLSVLTCLAKKKNPELELVLEKINKLRHQKEDSKFPTVDEALNYILYLVDVNTLYDVALGTYDFDLVIMVAEKSQKDPKEYLPFLNNLRKMTPLYQRYSIDCHLKRYLKALHHISQIPEKSAEMVKFIKEQSLYSNALQIFHVDSDQYKTISQLYGNHLIESGKNSEAGLIYSMGGHFAEALEVYKKIGYWQEAISMATLMKQSISQIHELARSLAVFLKEHRRGSEAANLYLDYCQDPEEAVVALLEAAKWQEASRVIYKYGRLDLLESNYKPAVIEAANGALADLASRKEIFLQQKQRLATVRLIKQQQVLEFGDEGLNEGDNDLYSETSSITGSTSGSVSSSTSQYSQYSQSSQRRAGRSAKNRRKAERKRYSLKEGSPHEDIALLEALGGLVRVTDELRGVARFSMAWESHKIAFSLSRPGRGLEFCKQTSSTVNSGTLASTITALRSSSGAHKKQLLDELAFMIPPKVNRDTKWKLKILDEI</sequence>
<feature type="region of interest" description="Disordered" evidence="8">
    <location>
        <begin position="1"/>
        <end position="22"/>
    </location>
</feature>
<dbReference type="EMBL" id="JAIZAY010000014">
    <property type="protein sequence ID" value="KAJ8029989.1"/>
    <property type="molecule type" value="Genomic_DNA"/>
</dbReference>
<dbReference type="GO" id="GO:0005829">
    <property type="term" value="C:cytosol"/>
    <property type="evidence" value="ECO:0007669"/>
    <property type="project" value="TreeGrafter"/>
</dbReference>
<evidence type="ECO:0000256" key="5">
    <source>
        <dbReference type="ARBA" id="ARBA00022490"/>
    </source>
</evidence>
<evidence type="ECO:0000256" key="4">
    <source>
        <dbReference type="ARBA" id="ARBA00008738"/>
    </source>
</evidence>
<feature type="compositionally biased region" description="Basic residues" evidence="8">
    <location>
        <begin position="1595"/>
        <end position="1608"/>
    </location>
</feature>
<dbReference type="PANTHER" id="PTHR12747:SF0">
    <property type="entry name" value="ELONGATOR COMPLEX PROTEIN 1"/>
    <property type="match status" value="1"/>
</dbReference>
<dbReference type="SUPFAM" id="SSF101908">
    <property type="entry name" value="Putative isomerase YbhE"/>
    <property type="match status" value="1"/>
</dbReference>
<comment type="subcellular location">
    <subcellularLocation>
        <location evidence="1">Cytoplasm</location>
    </subcellularLocation>
</comment>
<dbReference type="GO" id="GO:0002926">
    <property type="term" value="P:tRNA wobble base 5-methoxycarbonylmethyl-2-thiouridinylation"/>
    <property type="evidence" value="ECO:0007669"/>
    <property type="project" value="TreeGrafter"/>
</dbReference>
<dbReference type="Pfam" id="PF05217">
    <property type="entry name" value="SAXO1-2"/>
    <property type="match status" value="1"/>
</dbReference>
<comment type="pathway">
    <text evidence="2">tRNA modification; 5-methoxycarbonylmethyl-2-thiouridine-tRNA biosynthesis.</text>
</comment>
<reference evidence="14" key="1">
    <citation type="submission" date="2021-10" db="EMBL/GenBank/DDBJ databases">
        <title>Tropical sea cucumber genome reveals ecological adaptation and Cuvierian tubules defense mechanism.</title>
        <authorList>
            <person name="Chen T."/>
        </authorList>
    </citation>
    <scope>NUCLEOTIDE SEQUENCE</scope>
    <source>
        <strain evidence="14">Nanhai2018</strain>
        <tissue evidence="14">Muscle</tissue>
    </source>
</reference>
<evidence type="ECO:0000313" key="15">
    <source>
        <dbReference type="Proteomes" id="UP001152320"/>
    </source>
</evidence>
<dbReference type="GO" id="GO:0033588">
    <property type="term" value="C:elongator holoenzyme complex"/>
    <property type="evidence" value="ECO:0007669"/>
    <property type="project" value="InterPro"/>
</dbReference>
<feature type="region of interest" description="Disordered" evidence="8">
    <location>
        <begin position="171"/>
        <end position="193"/>
    </location>
</feature>
<comment type="similarity">
    <text evidence="3">Belongs to the ELP1/IKA1 family.</text>
</comment>
<evidence type="ECO:0000256" key="2">
    <source>
        <dbReference type="ARBA" id="ARBA00005043"/>
    </source>
</evidence>
<dbReference type="SUPFAM" id="SSF69322">
    <property type="entry name" value="Tricorn protease domain 2"/>
    <property type="match status" value="1"/>
</dbReference>
<dbReference type="GO" id="GO:0008017">
    <property type="term" value="F:microtubule binding"/>
    <property type="evidence" value="ECO:0007669"/>
    <property type="project" value="InterPro"/>
</dbReference>
<feature type="domain" description="ELP1 alpha-solenoid" evidence="12">
    <location>
        <begin position="1123"/>
        <end position="1324"/>
    </location>
</feature>
<dbReference type="Gene3D" id="2.130.10.10">
    <property type="entry name" value="YVTN repeat-like/Quinoprotein amine dehydrogenase"/>
    <property type="match status" value="1"/>
</dbReference>
<feature type="compositionally biased region" description="Low complexity" evidence="8">
    <location>
        <begin position="1564"/>
        <end position="1594"/>
    </location>
</feature>
<evidence type="ECO:0000259" key="9">
    <source>
        <dbReference type="Pfam" id="PF04762"/>
    </source>
</evidence>
<feature type="domain" description="ELP1 first N-terminal beta-propeller" evidence="9">
    <location>
        <begin position="437"/>
        <end position="774"/>
    </location>
</feature>
<dbReference type="GO" id="GO:0000049">
    <property type="term" value="F:tRNA binding"/>
    <property type="evidence" value="ECO:0007669"/>
    <property type="project" value="TreeGrafter"/>
</dbReference>
<evidence type="ECO:0000313" key="14">
    <source>
        <dbReference type="EMBL" id="KAJ8029989.1"/>
    </source>
</evidence>
<proteinExistence type="inferred from homology"/>
<protein>
    <recommendedName>
        <fullName evidence="7">Elongator complex protein 1</fullName>
    </recommendedName>
</protein>
<dbReference type="Proteomes" id="UP001152320">
    <property type="component" value="Chromosome 14"/>
</dbReference>
<evidence type="ECO:0000259" key="11">
    <source>
        <dbReference type="Pfam" id="PF23878"/>
    </source>
</evidence>
<keyword evidence="15" id="KW-1185">Reference proteome</keyword>
<dbReference type="Pfam" id="PF23936">
    <property type="entry name" value="HB_ELP1"/>
    <property type="match status" value="1"/>
</dbReference>
<evidence type="ECO:0000259" key="13">
    <source>
        <dbReference type="Pfam" id="PF23936"/>
    </source>
</evidence>
<dbReference type="OrthoDB" id="40048at2759"/>
<dbReference type="InterPro" id="IPR033336">
    <property type="entry name" value="SAXO1/2"/>
</dbReference>
<keyword evidence="6" id="KW-0819">tRNA processing</keyword>
<feature type="region of interest" description="Disordered" evidence="8">
    <location>
        <begin position="1562"/>
        <end position="1614"/>
    </location>
</feature>
<evidence type="ECO:0000256" key="6">
    <source>
        <dbReference type="ARBA" id="ARBA00022694"/>
    </source>
</evidence>
<comment type="similarity">
    <text evidence="4">Belongs to the FAM154 family.</text>
</comment>
<evidence type="ECO:0000259" key="10">
    <source>
        <dbReference type="Pfam" id="PF23797"/>
    </source>
</evidence>
<gene>
    <name evidence="14" type="ORF">HOLleu_29548</name>
</gene>
<evidence type="ECO:0000256" key="7">
    <source>
        <dbReference type="ARBA" id="ARBA00029535"/>
    </source>
</evidence>
<dbReference type="Pfam" id="PF23797">
    <property type="entry name" value="Beta-prop_ELP1_2nd"/>
    <property type="match status" value="1"/>
</dbReference>
<feature type="domain" description="ELP1 N-terminal second beta-propeller" evidence="10">
    <location>
        <begin position="813"/>
        <end position="1099"/>
    </location>
</feature>
<dbReference type="InterPro" id="IPR056166">
    <property type="entry name" value="TPR_ELP1"/>
</dbReference>
<evidence type="ECO:0000256" key="3">
    <source>
        <dbReference type="ARBA" id="ARBA00006086"/>
    </source>
</evidence>
<feature type="compositionally biased region" description="Basic residues" evidence="8">
    <location>
        <begin position="1"/>
        <end position="12"/>
    </location>
</feature>
<feature type="domain" description="ELP1 three-helical bundle" evidence="13">
    <location>
        <begin position="1502"/>
        <end position="1640"/>
    </location>
</feature>
<evidence type="ECO:0000256" key="1">
    <source>
        <dbReference type="ARBA" id="ARBA00004496"/>
    </source>
</evidence>
<dbReference type="InterPro" id="IPR056165">
    <property type="entry name" value="Beta-prop_ELP1_2nd"/>
</dbReference>
<name>A0A9Q1BP28_HOLLE</name>
<evidence type="ECO:0000256" key="8">
    <source>
        <dbReference type="SAM" id="MobiDB-lite"/>
    </source>
</evidence>
<accession>A0A9Q1BP28</accession>
<evidence type="ECO:0000259" key="12">
    <source>
        <dbReference type="Pfam" id="PF23925"/>
    </source>
</evidence>